<proteinExistence type="predicted"/>
<sequence>MYNWNIDLTELKKNKEKYTIWKLEQMVNFGLGGKKIKRSQLKKYWDRLDLDPGKKKFLSFLLWGQQS</sequence>
<reference evidence="1 2" key="1">
    <citation type="journal article" date="2016" name="Nat. Commun.">
        <title>Thousands of microbial genomes shed light on interconnected biogeochemical processes in an aquifer system.</title>
        <authorList>
            <person name="Anantharaman K."/>
            <person name="Brown C.T."/>
            <person name="Hug L.A."/>
            <person name="Sharon I."/>
            <person name="Castelle C.J."/>
            <person name="Probst A.J."/>
            <person name="Thomas B.C."/>
            <person name="Singh A."/>
            <person name="Wilkins M.J."/>
            <person name="Karaoz U."/>
            <person name="Brodie E.L."/>
            <person name="Williams K.H."/>
            <person name="Hubbard S.S."/>
            <person name="Banfield J.F."/>
        </authorList>
    </citation>
    <scope>NUCLEOTIDE SEQUENCE [LARGE SCALE GENOMIC DNA]</scope>
</reference>
<dbReference type="EMBL" id="MHKD01000036">
    <property type="protein sequence ID" value="OGY82218.1"/>
    <property type="molecule type" value="Genomic_DNA"/>
</dbReference>
<name>A0A1G2AZ96_9BACT</name>
<evidence type="ECO:0000313" key="2">
    <source>
        <dbReference type="Proteomes" id="UP000176952"/>
    </source>
</evidence>
<dbReference type="STRING" id="1798542.A3F54_05410"/>
<comment type="caution">
    <text evidence="1">The sequence shown here is derived from an EMBL/GenBank/DDBJ whole genome shotgun (WGS) entry which is preliminary data.</text>
</comment>
<dbReference type="Proteomes" id="UP000176952">
    <property type="component" value="Unassembled WGS sequence"/>
</dbReference>
<protein>
    <submittedName>
        <fullName evidence="1">Uncharacterized protein</fullName>
    </submittedName>
</protein>
<organism evidence="1 2">
    <name type="scientific">Candidatus Kerfeldbacteria bacterium RIFCSPHIGHO2_12_FULL_48_17</name>
    <dbReference type="NCBI Taxonomy" id="1798542"/>
    <lineage>
        <taxon>Bacteria</taxon>
        <taxon>Candidatus Kerfeldiibacteriota</taxon>
    </lineage>
</organism>
<evidence type="ECO:0000313" key="1">
    <source>
        <dbReference type="EMBL" id="OGY82218.1"/>
    </source>
</evidence>
<dbReference type="AlphaFoldDB" id="A0A1G2AZ96"/>
<gene>
    <name evidence="1" type="ORF">A3F54_05410</name>
</gene>
<accession>A0A1G2AZ96</accession>